<dbReference type="RefSeq" id="WP_381524555.1">
    <property type="nucleotide sequence ID" value="NZ_JBHULN010000010.1"/>
</dbReference>
<accession>A0ABW5M725</accession>
<comment type="caution">
    <text evidence="7">The sequence shown here is derived from an EMBL/GenBank/DDBJ whole genome shotgun (WGS) entry which is preliminary data.</text>
</comment>
<dbReference type="Proteomes" id="UP001597469">
    <property type="component" value="Unassembled WGS sequence"/>
</dbReference>
<evidence type="ECO:0000256" key="2">
    <source>
        <dbReference type="ARBA" id="ARBA00023015"/>
    </source>
</evidence>
<dbReference type="InterPro" id="IPR013324">
    <property type="entry name" value="RNA_pol_sigma_r3/r4-like"/>
</dbReference>
<dbReference type="EMBL" id="JBHULN010000010">
    <property type="protein sequence ID" value="MFD2572296.1"/>
    <property type="molecule type" value="Genomic_DNA"/>
</dbReference>
<dbReference type="NCBIfam" id="TIGR02937">
    <property type="entry name" value="sigma70-ECF"/>
    <property type="match status" value="1"/>
</dbReference>
<sequence length="194" mass="22732">MELTDRELTIRLRQNDGVAFETLFRRYYRYLYAIAIQYVKDPVLAEDSLQEVYLKLWTNREGLDASQSVKNYLATAMRHQVLNQLRDDKRAILRHIERQSGLAIVDTTTEDQLILNEYDSVVRTGLNQLPAQRRLVFLLRSENGLSNEEVASRLHISINTVKVHYYQACRFLRDYLRHHAGIETLVLLLSSFCD</sequence>
<dbReference type="InterPro" id="IPR014284">
    <property type="entry name" value="RNA_pol_sigma-70_dom"/>
</dbReference>
<dbReference type="InterPro" id="IPR039425">
    <property type="entry name" value="RNA_pol_sigma-70-like"/>
</dbReference>
<name>A0ABW5M725_9BACT</name>
<comment type="similarity">
    <text evidence="1">Belongs to the sigma-70 factor family. ECF subfamily.</text>
</comment>
<gene>
    <name evidence="7" type="ORF">ACFSUS_16770</name>
</gene>
<evidence type="ECO:0000259" key="5">
    <source>
        <dbReference type="Pfam" id="PF04542"/>
    </source>
</evidence>
<evidence type="ECO:0000256" key="4">
    <source>
        <dbReference type="ARBA" id="ARBA00023163"/>
    </source>
</evidence>
<feature type="domain" description="RNA polymerase sigma-70 region 2" evidence="5">
    <location>
        <begin position="23"/>
        <end position="90"/>
    </location>
</feature>
<dbReference type="SUPFAM" id="SSF88946">
    <property type="entry name" value="Sigma2 domain of RNA polymerase sigma factors"/>
    <property type="match status" value="1"/>
</dbReference>
<dbReference type="InterPro" id="IPR036388">
    <property type="entry name" value="WH-like_DNA-bd_sf"/>
</dbReference>
<dbReference type="Pfam" id="PF04542">
    <property type="entry name" value="Sigma70_r2"/>
    <property type="match status" value="1"/>
</dbReference>
<dbReference type="InterPro" id="IPR013249">
    <property type="entry name" value="RNA_pol_sigma70_r4_t2"/>
</dbReference>
<reference evidence="8" key="1">
    <citation type="journal article" date="2019" name="Int. J. Syst. Evol. Microbiol.">
        <title>The Global Catalogue of Microorganisms (GCM) 10K type strain sequencing project: providing services to taxonomists for standard genome sequencing and annotation.</title>
        <authorList>
            <consortium name="The Broad Institute Genomics Platform"/>
            <consortium name="The Broad Institute Genome Sequencing Center for Infectious Disease"/>
            <person name="Wu L."/>
            <person name="Ma J."/>
        </authorList>
    </citation>
    <scope>NUCLEOTIDE SEQUENCE [LARGE SCALE GENOMIC DNA]</scope>
    <source>
        <strain evidence="8">KCTC 42805</strain>
    </source>
</reference>
<keyword evidence="4" id="KW-0804">Transcription</keyword>
<organism evidence="7 8">
    <name type="scientific">Spirosoma soli</name>
    <dbReference type="NCBI Taxonomy" id="1770529"/>
    <lineage>
        <taxon>Bacteria</taxon>
        <taxon>Pseudomonadati</taxon>
        <taxon>Bacteroidota</taxon>
        <taxon>Cytophagia</taxon>
        <taxon>Cytophagales</taxon>
        <taxon>Cytophagaceae</taxon>
        <taxon>Spirosoma</taxon>
    </lineage>
</organism>
<keyword evidence="3" id="KW-0731">Sigma factor</keyword>
<evidence type="ECO:0000259" key="6">
    <source>
        <dbReference type="Pfam" id="PF08281"/>
    </source>
</evidence>
<dbReference type="InterPro" id="IPR014327">
    <property type="entry name" value="RNA_pol_sigma70_bacteroid"/>
</dbReference>
<dbReference type="Gene3D" id="1.10.10.10">
    <property type="entry name" value="Winged helix-like DNA-binding domain superfamily/Winged helix DNA-binding domain"/>
    <property type="match status" value="1"/>
</dbReference>
<evidence type="ECO:0000256" key="1">
    <source>
        <dbReference type="ARBA" id="ARBA00010641"/>
    </source>
</evidence>
<keyword evidence="2" id="KW-0805">Transcription regulation</keyword>
<dbReference type="PANTHER" id="PTHR43133:SF46">
    <property type="entry name" value="RNA POLYMERASE SIGMA-70 FACTOR ECF SUBFAMILY"/>
    <property type="match status" value="1"/>
</dbReference>
<dbReference type="PANTHER" id="PTHR43133">
    <property type="entry name" value="RNA POLYMERASE ECF-TYPE SIGMA FACTO"/>
    <property type="match status" value="1"/>
</dbReference>
<evidence type="ECO:0000313" key="7">
    <source>
        <dbReference type="EMBL" id="MFD2572296.1"/>
    </source>
</evidence>
<dbReference type="Pfam" id="PF08281">
    <property type="entry name" value="Sigma70_r4_2"/>
    <property type="match status" value="1"/>
</dbReference>
<dbReference type="SUPFAM" id="SSF88659">
    <property type="entry name" value="Sigma3 and sigma4 domains of RNA polymerase sigma factors"/>
    <property type="match status" value="1"/>
</dbReference>
<keyword evidence="8" id="KW-1185">Reference proteome</keyword>
<dbReference type="Gene3D" id="1.10.1740.10">
    <property type="match status" value="1"/>
</dbReference>
<proteinExistence type="inferred from homology"/>
<dbReference type="NCBIfam" id="TIGR02985">
    <property type="entry name" value="Sig70_bacteroi1"/>
    <property type="match status" value="1"/>
</dbReference>
<feature type="domain" description="RNA polymerase sigma factor 70 region 4 type 2" evidence="6">
    <location>
        <begin position="124"/>
        <end position="172"/>
    </location>
</feature>
<evidence type="ECO:0000313" key="8">
    <source>
        <dbReference type="Proteomes" id="UP001597469"/>
    </source>
</evidence>
<dbReference type="InterPro" id="IPR013325">
    <property type="entry name" value="RNA_pol_sigma_r2"/>
</dbReference>
<protein>
    <submittedName>
        <fullName evidence="7">RNA polymerase sigma-70 factor</fullName>
    </submittedName>
</protein>
<dbReference type="InterPro" id="IPR007627">
    <property type="entry name" value="RNA_pol_sigma70_r2"/>
</dbReference>
<evidence type="ECO:0000256" key="3">
    <source>
        <dbReference type="ARBA" id="ARBA00023082"/>
    </source>
</evidence>